<name>F4RF80_MELLP</name>
<dbReference type="HOGENOM" id="CLU_725774_0_0_1"/>
<sequence length="381" mass="44146">MAPRNRTNLSRPTNRLKKPRNEASQSAQELSEWDDNEEKWCAKECDLLSRALTQPEPATNNPWPNEIEGDQFIGGNDGYYDFDDDAHTPPHESSDSGAESDDSVHSLASDTDVGVVGARIAGEYNRRRRIREERQWEEVLEPMFKVFMLCKLLTFNWTASAYNKLGIAEKTRGEKLQILVELETKRGYSHNYFADQWARQKRIQAEVMNDTNTNQLKLQLEDLIEHEEDLREINFREKMDNLRRKQRRTAAENRTLASLPGHIAFLEEEVERISLELGGDKFRHIPKSKGWDPTAMVLPIELVQGSKASRIVNKTNWEECSDTLESLYHGLFLDHARLIFRWDTYLVSLLHNTRQYSEASIAEDQVLEAQWKNMLHTTLNG</sequence>
<evidence type="ECO:0000313" key="2">
    <source>
        <dbReference type="EMBL" id="EGG08765.1"/>
    </source>
</evidence>
<feature type="region of interest" description="Disordered" evidence="1">
    <location>
        <begin position="78"/>
        <end position="108"/>
    </location>
</feature>
<keyword evidence="3" id="KW-1185">Reference proteome</keyword>
<gene>
    <name evidence="2" type="ORF">MELLADRAFT_104587</name>
</gene>
<evidence type="ECO:0008006" key="4">
    <source>
        <dbReference type="Google" id="ProtNLM"/>
    </source>
</evidence>
<dbReference type="PANTHER" id="PTHR33096">
    <property type="entry name" value="CXC2 DOMAIN-CONTAINING PROTEIN"/>
    <property type="match status" value="1"/>
</dbReference>
<feature type="region of interest" description="Disordered" evidence="1">
    <location>
        <begin position="1"/>
        <end position="36"/>
    </location>
</feature>
<dbReference type="AlphaFoldDB" id="F4RF80"/>
<protein>
    <recommendedName>
        <fullName evidence="4">CxC1-like cysteine cluster associated with KDZ transposases domain-containing protein</fullName>
    </recommendedName>
</protein>
<dbReference type="EMBL" id="GL883099">
    <property type="protein sequence ID" value="EGG08765.1"/>
    <property type="molecule type" value="Genomic_DNA"/>
</dbReference>
<dbReference type="PANTHER" id="PTHR33096:SF1">
    <property type="entry name" value="CXC1-LIKE CYSTEINE CLUSTER ASSOCIATED WITH KDZ TRANSPOSASES DOMAIN-CONTAINING PROTEIN"/>
    <property type="match status" value="1"/>
</dbReference>
<evidence type="ECO:0000313" key="3">
    <source>
        <dbReference type="Proteomes" id="UP000001072"/>
    </source>
</evidence>
<dbReference type="Proteomes" id="UP000001072">
    <property type="component" value="Unassembled WGS sequence"/>
</dbReference>
<evidence type="ECO:0000256" key="1">
    <source>
        <dbReference type="SAM" id="MobiDB-lite"/>
    </source>
</evidence>
<feature type="compositionally biased region" description="Basic and acidic residues" evidence="1">
    <location>
        <begin position="85"/>
        <end position="94"/>
    </location>
</feature>
<dbReference type="KEGG" id="mlr:MELLADRAFT_104587"/>
<dbReference type="InParanoid" id="F4RF80"/>
<proteinExistence type="predicted"/>
<dbReference type="VEuPathDB" id="FungiDB:MELLADRAFT_104587"/>
<accession>F4RF80</accession>
<feature type="compositionally biased region" description="Polar residues" evidence="1">
    <location>
        <begin position="1"/>
        <end position="13"/>
    </location>
</feature>
<reference evidence="3" key="1">
    <citation type="journal article" date="2011" name="Proc. Natl. Acad. Sci. U.S.A.">
        <title>Obligate biotrophy features unraveled by the genomic analysis of rust fungi.</title>
        <authorList>
            <person name="Duplessis S."/>
            <person name="Cuomo C.A."/>
            <person name="Lin Y.-C."/>
            <person name="Aerts A."/>
            <person name="Tisserant E."/>
            <person name="Veneault-Fourrey C."/>
            <person name="Joly D.L."/>
            <person name="Hacquard S."/>
            <person name="Amselem J."/>
            <person name="Cantarel B.L."/>
            <person name="Chiu R."/>
            <person name="Coutinho P.M."/>
            <person name="Feau N."/>
            <person name="Field M."/>
            <person name="Frey P."/>
            <person name="Gelhaye E."/>
            <person name="Goldberg J."/>
            <person name="Grabherr M.G."/>
            <person name="Kodira C.D."/>
            <person name="Kohler A."/>
            <person name="Kuees U."/>
            <person name="Lindquist E.A."/>
            <person name="Lucas S.M."/>
            <person name="Mago R."/>
            <person name="Mauceli E."/>
            <person name="Morin E."/>
            <person name="Murat C."/>
            <person name="Pangilinan J.L."/>
            <person name="Park R."/>
            <person name="Pearson M."/>
            <person name="Quesneville H."/>
            <person name="Rouhier N."/>
            <person name="Sakthikumar S."/>
            <person name="Salamov A.A."/>
            <person name="Schmutz J."/>
            <person name="Selles B."/>
            <person name="Shapiro H."/>
            <person name="Tanguay P."/>
            <person name="Tuskan G.A."/>
            <person name="Henrissat B."/>
            <person name="Van de Peer Y."/>
            <person name="Rouze P."/>
            <person name="Ellis J.G."/>
            <person name="Dodds P.N."/>
            <person name="Schein J.E."/>
            <person name="Zhong S."/>
            <person name="Hamelin R.C."/>
            <person name="Grigoriev I.V."/>
            <person name="Szabo L.J."/>
            <person name="Martin F."/>
        </authorList>
    </citation>
    <scope>NUCLEOTIDE SEQUENCE [LARGE SCALE GENOMIC DNA]</scope>
    <source>
        <strain evidence="3">98AG31 / pathotype 3-4-7</strain>
    </source>
</reference>
<dbReference type="OrthoDB" id="2512657at2759"/>
<dbReference type="GeneID" id="18922329"/>
<organism evidence="3">
    <name type="scientific">Melampsora larici-populina (strain 98AG31 / pathotype 3-4-7)</name>
    <name type="common">Poplar leaf rust fungus</name>
    <dbReference type="NCBI Taxonomy" id="747676"/>
    <lineage>
        <taxon>Eukaryota</taxon>
        <taxon>Fungi</taxon>
        <taxon>Dikarya</taxon>
        <taxon>Basidiomycota</taxon>
        <taxon>Pucciniomycotina</taxon>
        <taxon>Pucciniomycetes</taxon>
        <taxon>Pucciniales</taxon>
        <taxon>Melampsoraceae</taxon>
        <taxon>Melampsora</taxon>
    </lineage>
</organism>
<dbReference type="RefSeq" id="XP_007407739.1">
    <property type="nucleotide sequence ID" value="XM_007407677.1"/>
</dbReference>